<evidence type="ECO:0000313" key="4">
    <source>
        <dbReference type="Proteomes" id="UP000095759"/>
    </source>
</evidence>
<proteinExistence type="predicted"/>
<protein>
    <submittedName>
        <fullName evidence="3">Uncharacterized protein</fullName>
    </submittedName>
</protein>
<feature type="transmembrane region" description="Helical" evidence="2">
    <location>
        <begin position="109"/>
        <end position="130"/>
    </location>
</feature>
<dbReference type="EMBL" id="MEHJ01000001">
    <property type="protein sequence ID" value="OEJ25313.1"/>
    <property type="molecule type" value="Genomic_DNA"/>
</dbReference>
<gene>
    <name evidence="3" type="ORF">AS594_13255</name>
</gene>
<keyword evidence="4" id="KW-1185">Reference proteome</keyword>
<name>A0A1E5P6Z0_9ACTN</name>
<comment type="caution">
    <text evidence="3">The sequence shown here is derived from an EMBL/GenBank/DDBJ whole genome shotgun (WGS) entry which is preliminary data.</text>
</comment>
<organism evidence="3 4">
    <name type="scientific">Streptomyces agglomeratus</name>
    <dbReference type="NCBI Taxonomy" id="285458"/>
    <lineage>
        <taxon>Bacteria</taxon>
        <taxon>Bacillati</taxon>
        <taxon>Actinomycetota</taxon>
        <taxon>Actinomycetes</taxon>
        <taxon>Kitasatosporales</taxon>
        <taxon>Streptomycetaceae</taxon>
        <taxon>Streptomyces</taxon>
    </lineage>
</organism>
<feature type="region of interest" description="Disordered" evidence="1">
    <location>
        <begin position="136"/>
        <end position="159"/>
    </location>
</feature>
<keyword evidence="2" id="KW-0472">Membrane</keyword>
<dbReference type="Proteomes" id="UP000095759">
    <property type="component" value="Unassembled WGS sequence"/>
</dbReference>
<evidence type="ECO:0000256" key="1">
    <source>
        <dbReference type="SAM" id="MobiDB-lite"/>
    </source>
</evidence>
<dbReference type="STRING" id="285458.BGM19_23555"/>
<sequence>MGAVARRPIAAAAAAVLFVEAVGIVFVHWILAKVVSGQSMSLAGLDPDVMSTSTYLMGGGFGLYLVACGVLLLRAALSDRPPGRVGRILLIACAVVHGVLGALCVGLVGWVAFVVLMASFGLIVLSVIAYGKREEPEGLTGPVDAPPAGPPENGTPAPA</sequence>
<evidence type="ECO:0000256" key="2">
    <source>
        <dbReference type="SAM" id="Phobius"/>
    </source>
</evidence>
<feature type="transmembrane region" description="Helical" evidence="2">
    <location>
        <begin position="12"/>
        <end position="32"/>
    </location>
</feature>
<dbReference type="AlphaFoldDB" id="A0A1E5P6Z0"/>
<keyword evidence="2" id="KW-0812">Transmembrane</keyword>
<feature type="transmembrane region" description="Helical" evidence="2">
    <location>
        <begin position="52"/>
        <end position="73"/>
    </location>
</feature>
<reference evidence="3 4" key="1">
    <citation type="submission" date="2016-08" db="EMBL/GenBank/DDBJ databases">
        <title>Complete genome sequence of Streptomyces agglomeratus strain 6-3-2, a novel anti-MRSA actinomycete isolated from Wuli of Tebit, China.</title>
        <authorList>
            <person name="Chen X."/>
        </authorList>
    </citation>
    <scope>NUCLEOTIDE SEQUENCE [LARGE SCALE GENOMIC DNA]</scope>
    <source>
        <strain evidence="3 4">6-3-2</strain>
    </source>
</reference>
<evidence type="ECO:0000313" key="3">
    <source>
        <dbReference type="EMBL" id="OEJ25313.1"/>
    </source>
</evidence>
<feature type="transmembrane region" description="Helical" evidence="2">
    <location>
        <begin position="85"/>
        <end position="103"/>
    </location>
</feature>
<keyword evidence="2" id="KW-1133">Transmembrane helix</keyword>
<accession>A0A1E5P6Z0</accession>